<dbReference type="InterPro" id="IPR005754">
    <property type="entry name" value="Sortase"/>
</dbReference>
<evidence type="ECO:0000313" key="4">
    <source>
        <dbReference type="Proteomes" id="UP000482800"/>
    </source>
</evidence>
<dbReference type="CDD" id="cd05829">
    <property type="entry name" value="Sortase_F"/>
    <property type="match status" value="1"/>
</dbReference>
<dbReference type="Proteomes" id="UP000482800">
    <property type="component" value="Unassembled WGS sequence"/>
</dbReference>
<dbReference type="Gene3D" id="2.40.260.10">
    <property type="entry name" value="Sortase"/>
    <property type="match status" value="1"/>
</dbReference>
<comment type="caution">
    <text evidence="3">The sequence shown here is derived from an EMBL/GenBank/DDBJ whole genome shotgun (WGS) entry which is preliminary data.</text>
</comment>
<dbReference type="EMBL" id="BLPF01000003">
    <property type="protein sequence ID" value="GFJ83303.1"/>
    <property type="molecule type" value="Genomic_DNA"/>
</dbReference>
<protein>
    <recommendedName>
        <fullName evidence="5">Class F sortase</fullName>
    </recommendedName>
</protein>
<dbReference type="GO" id="GO:0016787">
    <property type="term" value="F:hydrolase activity"/>
    <property type="evidence" value="ECO:0007669"/>
    <property type="project" value="UniProtKB-KW"/>
</dbReference>
<name>A0A6V8KDL8_9ACTN</name>
<feature type="compositionally biased region" description="Pro residues" evidence="2">
    <location>
        <begin position="19"/>
        <end position="34"/>
    </location>
</feature>
<evidence type="ECO:0000313" key="3">
    <source>
        <dbReference type="EMBL" id="GFJ83303.1"/>
    </source>
</evidence>
<organism evidence="3 4">
    <name type="scientific">Phytohabitans houttuyneae</name>
    <dbReference type="NCBI Taxonomy" id="1076126"/>
    <lineage>
        <taxon>Bacteria</taxon>
        <taxon>Bacillati</taxon>
        <taxon>Actinomycetota</taxon>
        <taxon>Actinomycetes</taxon>
        <taxon>Micromonosporales</taxon>
        <taxon>Micromonosporaceae</taxon>
    </lineage>
</organism>
<evidence type="ECO:0000256" key="2">
    <source>
        <dbReference type="SAM" id="MobiDB-lite"/>
    </source>
</evidence>
<feature type="region of interest" description="Disordered" evidence="2">
    <location>
        <begin position="16"/>
        <end position="36"/>
    </location>
</feature>
<dbReference type="AlphaFoldDB" id="A0A6V8KDL8"/>
<accession>A0A6V8KDL8</accession>
<sequence>MLMAAWGVQQVRAASAAPEGPPPLVAVAPSPSPSPSARQLRAVLGRRPAALDRSAPTKIVIPSINLRAGLDTVGLLPDGTIETPPYERAHRAAWYRLGPAPGERGAAVLVGHVDSKKAVAVFWYLTRIVPGDEIQVSREDGRTALFTVTSIEEFPKAAFPTDRVYADSDAPLLRLVTCGGKWDPIRADYPSNIVVFATLTGVA</sequence>
<evidence type="ECO:0008006" key="5">
    <source>
        <dbReference type="Google" id="ProtNLM"/>
    </source>
</evidence>
<dbReference type="SUPFAM" id="SSF63817">
    <property type="entry name" value="Sortase"/>
    <property type="match status" value="1"/>
</dbReference>
<reference evidence="3 4" key="1">
    <citation type="submission" date="2020-03" db="EMBL/GenBank/DDBJ databases">
        <title>Whole genome shotgun sequence of Phytohabitans houttuyneae NBRC 108639.</title>
        <authorList>
            <person name="Komaki H."/>
            <person name="Tamura T."/>
        </authorList>
    </citation>
    <scope>NUCLEOTIDE SEQUENCE [LARGE SCALE GENOMIC DNA]</scope>
    <source>
        <strain evidence="3 4">NBRC 108639</strain>
    </source>
</reference>
<dbReference type="NCBIfam" id="NF033748">
    <property type="entry name" value="class_F_sortase"/>
    <property type="match status" value="1"/>
</dbReference>
<dbReference type="InterPro" id="IPR023365">
    <property type="entry name" value="Sortase_dom-sf"/>
</dbReference>
<gene>
    <name evidence="3" type="ORF">Phou_074830</name>
</gene>
<dbReference type="InterPro" id="IPR042001">
    <property type="entry name" value="Sortase_F"/>
</dbReference>
<evidence type="ECO:0000256" key="1">
    <source>
        <dbReference type="ARBA" id="ARBA00022801"/>
    </source>
</evidence>
<dbReference type="Pfam" id="PF04203">
    <property type="entry name" value="Sortase"/>
    <property type="match status" value="1"/>
</dbReference>
<keyword evidence="4" id="KW-1185">Reference proteome</keyword>
<reference evidence="3 4" key="2">
    <citation type="submission" date="2020-03" db="EMBL/GenBank/DDBJ databases">
        <authorList>
            <person name="Ichikawa N."/>
            <person name="Kimura A."/>
            <person name="Kitahashi Y."/>
            <person name="Uohara A."/>
        </authorList>
    </citation>
    <scope>NUCLEOTIDE SEQUENCE [LARGE SCALE GENOMIC DNA]</scope>
    <source>
        <strain evidence="3 4">NBRC 108639</strain>
    </source>
</reference>
<proteinExistence type="predicted"/>
<keyword evidence="1" id="KW-0378">Hydrolase</keyword>